<feature type="domain" description="EGF-like" evidence="16">
    <location>
        <begin position="1714"/>
        <end position="1755"/>
    </location>
</feature>
<accession>A0A8S4PKS3</accession>
<keyword evidence="2" id="KW-0964">Secreted</keyword>
<dbReference type="Pfam" id="PF00084">
    <property type="entry name" value="Sushi"/>
    <property type="match status" value="5"/>
</dbReference>
<keyword evidence="5 14" id="KW-0732">Signal</keyword>
<feature type="domain" description="EGF-like" evidence="16">
    <location>
        <begin position="2027"/>
        <end position="2063"/>
    </location>
</feature>
<dbReference type="CDD" id="cd00033">
    <property type="entry name" value="CCP"/>
    <property type="match status" value="4"/>
</dbReference>
<feature type="domain" description="EGF-like" evidence="16">
    <location>
        <begin position="2258"/>
        <end position="2294"/>
    </location>
</feature>
<protein>
    <submittedName>
        <fullName evidence="20">Uncharacterized protein</fullName>
    </submittedName>
</protein>
<keyword evidence="21" id="KW-1185">Reference proteome</keyword>
<feature type="disulfide bond" evidence="12">
    <location>
        <begin position="1121"/>
        <end position="1148"/>
    </location>
</feature>
<keyword evidence="3 10" id="KW-0245">EGF-like domain</keyword>
<dbReference type="InterPro" id="IPR035914">
    <property type="entry name" value="Sperma_CUB_dom_sf"/>
</dbReference>
<feature type="domain" description="Sushi" evidence="19">
    <location>
        <begin position="657"/>
        <end position="719"/>
    </location>
</feature>
<dbReference type="SUPFAM" id="SSF57535">
    <property type="entry name" value="Complement control module/SCR domain"/>
    <property type="match status" value="4"/>
</dbReference>
<evidence type="ECO:0000256" key="14">
    <source>
        <dbReference type="SAM" id="SignalP"/>
    </source>
</evidence>
<evidence type="ECO:0000256" key="3">
    <source>
        <dbReference type="ARBA" id="ARBA00022536"/>
    </source>
</evidence>
<dbReference type="PROSITE" id="PS01187">
    <property type="entry name" value="EGF_CA"/>
    <property type="match status" value="2"/>
</dbReference>
<dbReference type="InterPro" id="IPR016187">
    <property type="entry name" value="CTDL_fold"/>
</dbReference>
<feature type="disulfide bond" evidence="10">
    <location>
        <begin position="1932"/>
        <end position="1949"/>
    </location>
</feature>
<comment type="caution">
    <text evidence="10">Lacks conserved residue(s) required for the propagation of feature annotation.</text>
</comment>
<evidence type="ECO:0000256" key="1">
    <source>
        <dbReference type="ARBA" id="ARBA00004613"/>
    </source>
</evidence>
<dbReference type="PANTHER" id="PTHR12916">
    <property type="entry name" value="CYTOCHROME C OXIDASE POLYPEPTIDE VIC-2"/>
    <property type="match status" value="1"/>
</dbReference>
<evidence type="ECO:0000256" key="7">
    <source>
        <dbReference type="ARBA" id="ARBA00022989"/>
    </source>
</evidence>
<feature type="domain" description="EGF-like" evidence="16">
    <location>
        <begin position="1845"/>
        <end position="1883"/>
    </location>
</feature>
<feature type="domain" description="CUB" evidence="15">
    <location>
        <begin position="313"/>
        <end position="427"/>
    </location>
</feature>
<dbReference type="FunFam" id="2.10.25.10:FF:000014">
    <property type="entry name" value="Latent-transforming growth factor beta-binding protein 3"/>
    <property type="match status" value="1"/>
</dbReference>
<feature type="domain" description="CUB" evidence="15">
    <location>
        <begin position="428"/>
        <end position="537"/>
    </location>
</feature>
<dbReference type="InterPro" id="IPR000859">
    <property type="entry name" value="CUB_dom"/>
</dbReference>
<dbReference type="Pfam" id="PF12662">
    <property type="entry name" value="cEGF"/>
    <property type="match status" value="1"/>
</dbReference>
<dbReference type="CDD" id="cd00054">
    <property type="entry name" value="EGF_CA"/>
    <property type="match status" value="5"/>
</dbReference>
<keyword evidence="8 10" id="KW-1015">Disulfide bond</keyword>
<comment type="subcellular location">
    <subcellularLocation>
        <location evidence="1">Secreted</location>
    </subcellularLocation>
</comment>
<dbReference type="Pfam" id="PF00431">
    <property type="entry name" value="CUB"/>
    <property type="match status" value="3"/>
</dbReference>
<evidence type="ECO:0000259" key="17">
    <source>
        <dbReference type="PROSITE" id="PS50041"/>
    </source>
</evidence>
<dbReference type="GO" id="GO:0005509">
    <property type="term" value="F:calcium ion binding"/>
    <property type="evidence" value="ECO:0007669"/>
    <property type="project" value="InterPro"/>
</dbReference>
<dbReference type="PANTHER" id="PTHR12916:SF4">
    <property type="entry name" value="UNINFLATABLE, ISOFORM C"/>
    <property type="match status" value="1"/>
</dbReference>
<feature type="domain" description="EGF-like" evidence="16">
    <location>
        <begin position="822"/>
        <end position="858"/>
    </location>
</feature>
<dbReference type="FunFam" id="2.10.25.10:FF:000045">
    <property type="entry name" value="Slit guidance ligand 2"/>
    <property type="match status" value="1"/>
</dbReference>
<dbReference type="SMART" id="SM00208">
    <property type="entry name" value="TNFR"/>
    <property type="match status" value="6"/>
</dbReference>
<gene>
    <name evidence="20" type="ORF">OFUS_LOCUS18556</name>
</gene>
<dbReference type="InterPro" id="IPR001304">
    <property type="entry name" value="C-type_lectin-like"/>
</dbReference>
<feature type="domain" description="HYR" evidence="18">
    <location>
        <begin position="1232"/>
        <end position="1319"/>
    </location>
</feature>
<feature type="domain" description="EGF-like" evidence="16">
    <location>
        <begin position="3552"/>
        <end position="3588"/>
    </location>
</feature>
<dbReference type="SUPFAM" id="SSF49854">
    <property type="entry name" value="Spermadhesin, CUB domain"/>
    <property type="match status" value="3"/>
</dbReference>
<dbReference type="PROSITE" id="PS01180">
    <property type="entry name" value="CUB"/>
    <property type="match status" value="3"/>
</dbReference>
<dbReference type="Pfam" id="PF00008">
    <property type="entry name" value="EGF"/>
    <property type="match status" value="2"/>
</dbReference>
<feature type="disulfide bond" evidence="10">
    <location>
        <begin position="2246"/>
        <end position="2255"/>
    </location>
</feature>
<feature type="domain" description="Sushi" evidence="19">
    <location>
        <begin position="1091"/>
        <end position="1150"/>
    </location>
</feature>
<dbReference type="SMART" id="SM00032">
    <property type="entry name" value="CCP"/>
    <property type="match status" value="7"/>
</dbReference>
<dbReference type="PROSITE" id="PS01209">
    <property type="entry name" value="LDLRA_1"/>
    <property type="match status" value="1"/>
</dbReference>
<evidence type="ECO:0000256" key="9">
    <source>
        <dbReference type="ARBA" id="ARBA00023180"/>
    </source>
</evidence>
<dbReference type="SUPFAM" id="SSF57184">
    <property type="entry name" value="Growth factor receptor domain"/>
    <property type="match status" value="4"/>
</dbReference>
<feature type="transmembrane region" description="Helical" evidence="13">
    <location>
        <begin position="3599"/>
        <end position="3626"/>
    </location>
</feature>
<feature type="disulfide bond" evidence="10">
    <location>
        <begin position="1911"/>
        <end position="1920"/>
    </location>
</feature>
<evidence type="ECO:0000256" key="10">
    <source>
        <dbReference type="PROSITE-ProRule" id="PRU00076"/>
    </source>
</evidence>
<dbReference type="InterPro" id="IPR013320">
    <property type="entry name" value="ConA-like_dom_sf"/>
</dbReference>
<evidence type="ECO:0000256" key="12">
    <source>
        <dbReference type="PROSITE-ProRule" id="PRU00302"/>
    </source>
</evidence>
<feature type="chain" id="PRO_5035801928" evidence="14">
    <location>
        <begin position="22"/>
        <end position="3716"/>
    </location>
</feature>
<feature type="disulfide bond" evidence="10">
    <location>
        <begin position="2227"/>
        <end position="2244"/>
    </location>
</feature>
<dbReference type="Gene3D" id="2.60.120.200">
    <property type="match status" value="1"/>
</dbReference>
<dbReference type="GO" id="GO:0005112">
    <property type="term" value="F:Notch binding"/>
    <property type="evidence" value="ECO:0007669"/>
    <property type="project" value="TreeGrafter"/>
</dbReference>
<feature type="disulfide bond" evidence="10">
    <location>
        <begin position="3559"/>
        <end position="3576"/>
    </location>
</feature>
<keyword evidence="9" id="KW-0325">Glycoprotein</keyword>
<feature type="disulfide bond" evidence="10">
    <location>
        <begin position="2165"/>
        <end position="2174"/>
    </location>
</feature>
<feature type="disulfide bond" evidence="10">
    <location>
        <begin position="2053"/>
        <end position="2062"/>
    </location>
</feature>
<feature type="disulfide bond" evidence="12">
    <location>
        <begin position="917"/>
        <end position="944"/>
    </location>
</feature>
<dbReference type="InterPro" id="IPR026823">
    <property type="entry name" value="cEGF"/>
</dbReference>
<feature type="disulfide bond" evidence="10">
    <location>
        <begin position="2127"/>
        <end position="2136"/>
    </location>
</feature>
<feature type="disulfide bond" evidence="10">
    <location>
        <begin position="3578"/>
        <end position="3587"/>
    </location>
</feature>
<dbReference type="OrthoDB" id="6287073at2759"/>
<feature type="disulfide bond" evidence="10">
    <location>
        <begin position="1854"/>
        <end position="1871"/>
    </location>
</feature>
<feature type="disulfide bond" evidence="10">
    <location>
        <begin position="1873"/>
        <end position="1882"/>
    </location>
</feature>
<feature type="disulfide bond" evidence="12">
    <location>
        <begin position="690"/>
        <end position="717"/>
    </location>
</feature>
<name>A0A8S4PKS3_OWEFU</name>
<evidence type="ECO:0000256" key="2">
    <source>
        <dbReference type="ARBA" id="ARBA00022525"/>
    </source>
</evidence>
<feature type="disulfide bond" evidence="11">
    <location>
        <begin position="180"/>
        <end position="195"/>
    </location>
</feature>
<dbReference type="Gene3D" id="2.60.120.290">
    <property type="entry name" value="Spermadhesin, CUB domain"/>
    <property type="match status" value="3"/>
</dbReference>
<dbReference type="InterPro" id="IPR001881">
    <property type="entry name" value="EGF-like_Ca-bd_dom"/>
</dbReference>
<dbReference type="GO" id="GO:0007219">
    <property type="term" value="P:Notch signaling pathway"/>
    <property type="evidence" value="ECO:0007669"/>
    <property type="project" value="TreeGrafter"/>
</dbReference>
<dbReference type="Gene3D" id="2.10.25.10">
    <property type="entry name" value="Laminin"/>
    <property type="match status" value="14"/>
</dbReference>
<dbReference type="EMBL" id="CAIIXF020000009">
    <property type="protein sequence ID" value="CAH1793745.1"/>
    <property type="molecule type" value="Genomic_DNA"/>
</dbReference>
<dbReference type="GO" id="GO:0005576">
    <property type="term" value="C:extracellular region"/>
    <property type="evidence" value="ECO:0007669"/>
    <property type="project" value="UniProtKB-SubCell"/>
</dbReference>
<keyword evidence="12" id="KW-0768">Sushi</keyword>
<feature type="domain" description="EGF-like" evidence="16">
    <location>
        <begin position="1885"/>
        <end position="1921"/>
    </location>
</feature>
<organism evidence="20 21">
    <name type="scientific">Owenia fusiformis</name>
    <name type="common">Polychaete worm</name>
    <dbReference type="NCBI Taxonomy" id="6347"/>
    <lineage>
        <taxon>Eukaryota</taxon>
        <taxon>Metazoa</taxon>
        <taxon>Spiralia</taxon>
        <taxon>Lophotrochozoa</taxon>
        <taxon>Annelida</taxon>
        <taxon>Polychaeta</taxon>
        <taxon>Sedentaria</taxon>
        <taxon>Canalipalpata</taxon>
        <taxon>Sabellida</taxon>
        <taxon>Oweniida</taxon>
        <taxon>Oweniidae</taxon>
        <taxon>Owenia</taxon>
    </lineage>
</organism>
<feature type="domain" description="EGF-like" evidence="16">
    <location>
        <begin position="2139"/>
        <end position="2175"/>
    </location>
</feature>
<dbReference type="InterPro" id="IPR000152">
    <property type="entry name" value="EGF-type_Asp/Asn_hydroxyl_site"/>
</dbReference>
<dbReference type="SUPFAM" id="SSF57424">
    <property type="entry name" value="LDL receptor-like module"/>
    <property type="match status" value="1"/>
</dbReference>
<feature type="disulfide bond" evidence="10">
    <location>
        <begin position="1745"/>
        <end position="1754"/>
    </location>
</feature>
<keyword evidence="13" id="KW-0472">Membrane</keyword>
<dbReference type="SMART" id="SM00042">
    <property type="entry name" value="CUB"/>
    <property type="match status" value="3"/>
</dbReference>
<feature type="disulfide bond" evidence="10">
    <location>
        <begin position="2284"/>
        <end position="2293"/>
    </location>
</feature>
<dbReference type="InterPro" id="IPR003410">
    <property type="entry name" value="HYR_dom"/>
</dbReference>
<dbReference type="PROSITE" id="PS50068">
    <property type="entry name" value="LDLRA_2"/>
    <property type="match status" value="1"/>
</dbReference>
<dbReference type="SUPFAM" id="SSF49899">
    <property type="entry name" value="Concanavalin A-like lectins/glucanases"/>
    <property type="match status" value="1"/>
</dbReference>
<dbReference type="Gene3D" id="3.10.100.10">
    <property type="entry name" value="Mannose-Binding Protein A, subunit A"/>
    <property type="match status" value="1"/>
</dbReference>
<dbReference type="InterPro" id="IPR018097">
    <property type="entry name" value="EGF_Ca-bd_CS"/>
</dbReference>
<feature type="disulfide bond" evidence="10">
    <location>
        <begin position="1784"/>
        <end position="1793"/>
    </location>
</feature>
<dbReference type="PROSITE" id="PS50026">
    <property type="entry name" value="EGF_3"/>
    <property type="match status" value="14"/>
</dbReference>
<dbReference type="SMART" id="SM00034">
    <property type="entry name" value="CLECT"/>
    <property type="match status" value="1"/>
</dbReference>
<dbReference type="InterPro" id="IPR000436">
    <property type="entry name" value="Sushi_SCR_CCP_dom"/>
</dbReference>
<feature type="domain" description="EGF-like" evidence="16">
    <location>
        <begin position="2211"/>
        <end position="2256"/>
    </location>
</feature>
<feature type="domain" description="EGF-like" evidence="16">
    <location>
        <begin position="2101"/>
        <end position="2137"/>
    </location>
</feature>
<evidence type="ECO:0000256" key="13">
    <source>
        <dbReference type="SAM" id="Phobius"/>
    </source>
</evidence>
<keyword evidence="4 13" id="KW-0812">Transmembrane</keyword>
<dbReference type="PROSITE" id="PS50825">
    <property type="entry name" value="HYR"/>
    <property type="match status" value="1"/>
</dbReference>
<dbReference type="Proteomes" id="UP000749559">
    <property type="component" value="Unassembled WGS sequence"/>
</dbReference>
<dbReference type="InterPro" id="IPR023415">
    <property type="entry name" value="LDLR_class-A_CS"/>
</dbReference>
<dbReference type="CDD" id="cd00112">
    <property type="entry name" value="LDLa"/>
    <property type="match status" value="1"/>
</dbReference>
<evidence type="ECO:0000313" key="20">
    <source>
        <dbReference type="EMBL" id="CAH1793745.1"/>
    </source>
</evidence>
<feature type="domain" description="EGF-like" evidence="16">
    <location>
        <begin position="1923"/>
        <end position="1961"/>
    </location>
</feature>
<dbReference type="GO" id="GO:0007399">
    <property type="term" value="P:nervous system development"/>
    <property type="evidence" value="ECO:0007669"/>
    <property type="project" value="UniProtKB-ARBA"/>
</dbReference>
<evidence type="ECO:0000256" key="11">
    <source>
        <dbReference type="PROSITE-ProRule" id="PRU00124"/>
    </source>
</evidence>
<evidence type="ECO:0000256" key="8">
    <source>
        <dbReference type="ARBA" id="ARBA00023157"/>
    </source>
</evidence>
<sequence length="3716" mass="408900">MDYYILIISVVLCHTLQITNGQYTFKCQDDTWSLDTTTCYKVFTQKAEWEDAQITCQRYGGNLVEIFGYHENKHVGELAWAQGVKEYWIGLNNRSSSISWGSIVSSYSVSQGYWGAYEPEDTNGMCTKINVREDSYLGRDYEWGYSQCKDQLPFVCKAGACLNGFFQCATGQCIQEKFKCNGENDCGDFSDESDCPDSCRYYYDEETGDFSKKPYENSENCRWTIEGTVGKRVKLKFTSFNTELGLDQVQIWAGGKTLSTAVLVKSLSGDLGASSSPEWFVSPNNLMIVTFISDKNVERDGWEAQWEMEDIDDGGELTATEDDQNFTSPKYTEGFYMHDQRVQWVIKAPERQIITLKVTDLQLSSNREDYVEIRNGGSVGDDVLVTYRGTDIQPKFIQSTTNQLFVYFHSETYNFLRQGFKFTYVQGCSVDVNVTQGLIETPGYSLGQNYPNFVTCYWNLTGSTGRPVSLVFKEFDFKANDHVTVINRNSGEVVLNKQSGSLSHLPFRVEASSSVSVIMSTSAFDNGKGFTATFSSDCQDPLFNNMTNPHPDNYTLYYGTTVEVSCPPGYEFSGEEYRENSTITMECLNGGVWNVNTPPQCQPKFCGEVPLNTSNIRAMSSGGVTYGHNVTYTCDQGYTIVGNATITCGDDGWGEPPTCEPASCDGLSAPLNAELSGNGTVFGTIVNFTCDPGYIIEGAPKLLCQENGNWSHPVPTCIKLKCSAPMVKNSNQTSFDITREFQETIDVTCDGGYGIRGSSENTTFSMTCSETGQFIGEEECQDINECLVDTTCDQLCLNNNGSFTCECQDGYRLDAGGVNCTDINECDEGSHTCKHNCSNKDGGYECSCNVGYTLYTANGTMEFFIPLGEDGYGANDTYRFNRSCVSNSCPEPNGTANGDLLSDRSVYHLGDKVFYYCNIGYRLDSESALECTADGSWSKPVPTCEEQFCDMFNTSEWTYPPYNVSTDDTQIAYLANVTAFCDIGNPNETTKHFQCLYDKTDDSYKLMGSSFNCPVVNCGEPERLESTEPYEYVIKPWSDDFLTLYGVEFNMSCTNGTSQAGSTREDMPDVTTVRCNETGQWTFWNFRCLGDPCTDPGRRPDQRQSNITDSYEINAKVKYECLREGFEIANDTITCKDFEWEPRYPSECVDVEAPTFDVECPSGILYRKLYQEYGFHAPNASDNVEVTSSMVEPAGYHESSLFDGYFNISETFLFTFSDEAANEISYTVELILSEENPPKITCPDPHTEPVYADEPRDVVFSKDNVTVTDGEGDVRRVEFEPEKLPVSLDDLGDVYNITATAFDERNNTASCTFQVKVEAGNCVTADLPHPRNGTMNCTVEGTVTTCYFFCDKGFQFYDEKEKVLTCDSSKGENWNITEMHDCVAPPLAMVADTYTIAYRSEPIGATLSEACLNHTVFNEHFLRASGLAVEGHLAYMCEVARGILWDVDFPEVNLTLKDNETLYASVAIRIGPDDITIGDAESCFNLIDALLQDIENILTEASKYFTNVTGIEGCPNLKVDKDETKTLTGSMTDTHGFKCLGDEKNYVLEKVSDSETVCIPCPAGLFYDVESEKCVLCPMGQYQPDQGMTECIACPNDTWTETEGVSLESECLATCNIQGMWSSTRLPPCQQCPIDTYLVNATYCEACPDNTTTHRPGMTDESQCMGFCDEGTYSPSGYKPCTQCPKNFYQDEKNQTRCKRCDGDTETLSGGSISVNNCTDIILNPSYCQNGGTPIAQNNTLMCSCKSGYSGPTCEIERNPCDSSPCYYNGICYKNDTQNYTCGCVEGTSGDRCENDINGCNEGPNAGEKCLNGGMCQDALPGENGEGYNCFCTNGWTGVRCNETANDKCVDKDCGNGTCINPGDDNIRVYCECELGYTGKDCSSFIDACAQEPCYYGGNCSNILHGYKCECPSWTYGSNCEYLINQCAADECGGTGECVSHYNSREHLCVCSAGFYGDGTNSSLLSDLYSSGSEQLGVEEFAFGDCTDKSYCASNPCMEGVSCDEELEGFRCGTCPAGFTGSRCQNNIDDCEEVTCQNGGMCVDAVNGYICECVSGYSGKDCENNVKTCSNCDDTGTQTKNNDTCECFCKPGYTGENCTIDIDECASSPCLHGGSCQQEINDFTCNCTQGWEGKVCDTITDYCELDTCKNDGSCYNVFQNFFCKCLPGTYEATCNETASICMDTSPCSDKAKNCSDSGANVECTCPEEYSDKEFCHFLKDYEESNPCKNGGTVETIFLPYGYRCHCKQGYTGDTCENNVADCSSFPCTGGATPVDGVGECFCMCPPGKIGPNCDKDIDRDFDLNFYSNDRTSLAKQAYPFSFNTTSFTLMLWVRFIDVNPKGTFLTLYGLDTRNGVEREELVRMDDAAIHLTFGSETKTIPWEEDPDKEGRFDNCKWKNVGFSWNEGIIYVYYSSSKNPISTDADKFASSYRTPLFGLLVLGTELDSEFEPKPGSGMLGHISNVNIWTGGLNYSIIGDLFEFGHNFDPYPLDNLISDWVNFVQEGATEIVIGSDIKSNNLYVCVNIEDTNAPNMTCDDVIYEFSDVRVTNVKDTKPVVTNATVVPVGDVSPVYIWEKYSRTYVAQDPNGNHAFCTVPVYVQYSNCPALKQPSGTKVSCDPAGRTWPPFSNCEVSCVDPTQKFSQPMPKFETCGPEGAWNKKNQYLNYELPSCADTVDRKFRVKITLTYKDLSNCGSKDDKTGTDRDFYNNIKKHFTDTFDPKWNGEFCQPNCDDVFCGGDVDCGTGPGTNEIKVTTTCQQPVSKDIIVEVTMNNISNEITNTDLETTLTESALISDIFDDQSYDFSKERTGFVQINANAFPDYPSVVIVVEPDCQEGETYLYETCVECAIGTFYNSTGKTCDSCPIGQYQNATKQLTCKECPTGETTELPGTKCEDDCKKSCDPGQYFDKTSDSCEKCPIGFYQQDEGQFFCWPCPVDKTTAENGTVNASQCYDACLGGTELNADDGKCIDCEVGYFREYGVQTRCVPCEDYRPGYTTRSTKSNSTDDCNLRDCDKGTFINATDECQPCPIGTYNPEKWQTQCQNCSVNERTDNLGSINETECKFFCLDGEEESPGGGSCVPCKQGFYRSNQYNGFYTNCSACDGDMQTRSTGAKNASECTLFDCEAGYKETPTGCEACPIGSWQNETRQDFCYSCTEGTTTPTNASVNETQCTKYCPSGEELIGDDCVECGRGFYKDNSEGLLGMCVICDPEFITLGNGSISSENCTIANCSAGYYLDEGDNTCKACLKGSYQDKVWQTGCIDCPGDDQSTVGNASTSVTECTIECPAGKTGTVNCTNCTYGEYKDMDGLGPCDPCDSTKLTPILGATSEDDCSIGNCRAGEYRNATGTCIPCPSGTYNNETIQLPRAPNVYDTQCYSCDAKTGDGRNITSAVGSDSVDDCVPYCPSGEYINSTSGECVKCAKGSYKDNNDGLLASCTPCPNSQLSTEGEGATSASDCNVVECLEGNYYDKPSNKCVECPHGSYQPLAAQTNCTQCEPGFNTTNTGSTSASDCSSICDNLACDPVALCNSDTGFSCKCPALYNGDTGTTCTFKCDGKCQHGGTCYNNTAGTDVACTCTEEYTGDDCESLRAPDNATQILRIILGSLAAVVLIALLAILLACCRYCKKKREKEKKEKESVAESDKKEANFVNPIYEGLAPPYFFAAPRANSSSKPFVPFIEKDETTYEPSIGPRSSNRSNKVYEEKVDWTWKKLLN</sequence>
<dbReference type="PROSITE" id="PS00022">
    <property type="entry name" value="EGF_1"/>
    <property type="match status" value="11"/>
</dbReference>
<feature type="domain" description="EGF-like" evidence="16">
    <location>
        <begin position="1988"/>
        <end position="2025"/>
    </location>
</feature>
<dbReference type="InterPro" id="IPR035976">
    <property type="entry name" value="Sushi/SCR/CCP_sf"/>
</dbReference>
<feature type="signal peptide" evidence="14">
    <location>
        <begin position="1"/>
        <end position="21"/>
    </location>
</feature>
<evidence type="ECO:0000259" key="15">
    <source>
        <dbReference type="PROSITE" id="PS01180"/>
    </source>
</evidence>
<feature type="disulfide bond" evidence="10">
    <location>
        <begin position="1849"/>
        <end position="1859"/>
    </location>
</feature>
<dbReference type="InterPro" id="IPR000742">
    <property type="entry name" value="EGF"/>
</dbReference>
<feature type="disulfide bond" evidence="10">
    <location>
        <begin position="2015"/>
        <end position="2024"/>
    </location>
</feature>
<feature type="domain" description="EGF-like" evidence="16">
    <location>
        <begin position="1796"/>
        <end position="1842"/>
    </location>
</feature>
<dbReference type="SUPFAM" id="SSF57196">
    <property type="entry name" value="EGF/Laminin"/>
    <property type="match status" value="12"/>
</dbReference>
<feature type="disulfide bond" evidence="10">
    <location>
        <begin position="1832"/>
        <end position="1841"/>
    </location>
</feature>
<dbReference type="InterPro" id="IPR016186">
    <property type="entry name" value="C-type_lectin-like/link_sf"/>
</dbReference>
<evidence type="ECO:0000256" key="6">
    <source>
        <dbReference type="ARBA" id="ARBA00022737"/>
    </source>
</evidence>
<dbReference type="FunFam" id="2.10.25.10:FF:000472">
    <property type="entry name" value="Uncharacterized protein, isoform A"/>
    <property type="match status" value="1"/>
</dbReference>
<dbReference type="PROSITE" id="PS50041">
    <property type="entry name" value="C_TYPE_LECTIN_2"/>
    <property type="match status" value="1"/>
</dbReference>
<dbReference type="SMART" id="SM00192">
    <property type="entry name" value="LDLa"/>
    <property type="match status" value="1"/>
</dbReference>
<feature type="disulfide bond" evidence="11">
    <location>
        <begin position="161"/>
        <end position="173"/>
    </location>
</feature>
<dbReference type="InterPro" id="IPR002172">
    <property type="entry name" value="LDrepeatLR_classA_rpt"/>
</dbReference>
<dbReference type="InterPro" id="IPR011641">
    <property type="entry name" value="Tyr-kin_ephrin_A/B_rcpt-like"/>
</dbReference>
<feature type="domain" description="CUB" evidence="15">
    <location>
        <begin position="186"/>
        <end position="309"/>
    </location>
</feature>
<dbReference type="SMART" id="SM01411">
    <property type="entry name" value="Ephrin_rec_like"/>
    <property type="match status" value="15"/>
</dbReference>
<evidence type="ECO:0000259" key="16">
    <source>
        <dbReference type="PROSITE" id="PS50026"/>
    </source>
</evidence>
<feature type="domain" description="C-type lectin" evidence="17">
    <location>
        <begin position="35"/>
        <end position="157"/>
    </location>
</feature>
<dbReference type="Gene3D" id="2.10.70.10">
    <property type="entry name" value="Complement Module, domain 1"/>
    <property type="match status" value="5"/>
</dbReference>
<dbReference type="PROSITE" id="PS00010">
    <property type="entry name" value="ASX_HYDROXYL"/>
    <property type="match status" value="5"/>
</dbReference>
<reference evidence="20" key="1">
    <citation type="submission" date="2022-03" db="EMBL/GenBank/DDBJ databases">
        <authorList>
            <person name="Martin C."/>
        </authorList>
    </citation>
    <scope>NUCLEOTIDE SEQUENCE</scope>
</reference>
<dbReference type="PROSITE" id="PS50923">
    <property type="entry name" value="SUSHI"/>
    <property type="match status" value="4"/>
</dbReference>
<dbReference type="Pfam" id="PF02494">
    <property type="entry name" value="HYR"/>
    <property type="match status" value="1"/>
</dbReference>
<evidence type="ECO:0000256" key="5">
    <source>
        <dbReference type="ARBA" id="ARBA00022729"/>
    </source>
</evidence>
<evidence type="ECO:0000256" key="4">
    <source>
        <dbReference type="ARBA" id="ARBA00022692"/>
    </source>
</evidence>
<comment type="caution">
    <text evidence="20">The sequence shown here is derived from an EMBL/GenBank/DDBJ whole genome shotgun (WGS) entry which is preliminary data.</text>
</comment>
<dbReference type="Pfam" id="PF07699">
    <property type="entry name" value="Ephrin_rec_like"/>
    <property type="match status" value="12"/>
</dbReference>
<dbReference type="SUPFAM" id="SSF56436">
    <property type="entry name" value="C-type lectin-like"/>
    <property type="match status" value="1"/>
</dbReference>
<feature type="domain" description="Sushi" evidence="19">
    <location>
        <begin position="887"/>
        <end position="946"/>
    </location>
</feature>
<dbReference type="SMART" id="SM00181">
    <property type="entry name" value="EGF"/>
    <property type="match status" value="22"/>
</dbReference>
<feature type="disulfide bond" evidence="10">
    <location>
        <begin position="3555"/>
        <end position="3565"/>
    </location>
</feature>
<feature type="domain" description="Sushi" evidence="19">
    <location>
        <begin position="536"/>
        <end position="603"/>
    </location>
</feature>
<evidence type="ECO:0000313" key="21">
    <source>
        <dbReference type="Proteomes" id="UP000749559"/>
    </source>
</evidence>
<dbReference type="CDD" id="cd00041">
    <property type="entry name" value="CUB"/>
    <property type="match status" value="3"/>
</dbReference>
<keyword evidence="6" id="KW-0677">Repeat</keyword>
<dbReference type="InterPro" id="IPR009030">
    <property type="entry name" value="Growth_fac_rcpt_cys_sf"/>
</dbReference>
<dbReference type="Gene3D" id="2.10.50.10">
    <property type="entry name" value="Tumor Necrosis Factor Receptor, subunit A, domain 2"/>
    <property type="match status" value="10"/>
</dbReference>
<evidence type="ECO:0000259" key="19">
    <source>
        <dbReference type="PROSITE" id="PS50923"/>
    </source>
</evidence>
<dbReference type="InterPro" id="IPR036055">
    <property type="entry name" value="LDL_receptor-like_sf"/>
</dbReference>
<keyword evidence="7 13" id="KW-1133">Transmembrane helix</keyword>
<dbReference type="SMART" id="SM00179">
    <property type="entry name" value="EGF_CA"/>
    <property type="match status" value="12"/>
</dbReference>
<feature type="disulfide bond" evidence="11">
    <location>
        <begin position="168"/>
        <end position="186"/>
    </location>
</feature>
<dbReference type="CDD" id="cd00037">
    <property type="entry name" value="CLECT"/>
    <property type="match status" value="1"/>
</dbReference>
<dbReference type="InterPro" id="IPR001368">
    <property type="entry name" value="TNFR/NGFR_Cys_rich_reg"/>
</dbReference>
<feature type="domain" description="EGF-like" evidence="16">
    <location>
        <begin position="1757"/>
        <end position="1794"/>
    </location>
</feature>
<proteinExistence type="predicted"/>
<dbReference type="PROSITE" id="PS01186">
    <property type="entry name" value="EGF_2"/>
    <property type="match status" value="8"/>
</dbReference>
<evidence type="ECO:0000259" key="18">
    <source>
        <dbReference type="PROSITE" id="PS50825"/>
    </source>
</evidence>